<feature type="region of interest" description="Disordered" evidence="1">
    <location>
        <begin position="1"/>
        <end position="23"/>
    </location>
</feature>
<dbReference type="AlphaFoldDB" id="A0A5D2QXK6"/>
<evidence type="ECO:0000313" key="2">
    <source>
        <dbReference type="EMBL" id="TYI33377.1"/>
    </source>
</evidence>
<sequence length="39" mass="4357">MASPPLLSSSMEAPIDPQQDDHLLLSPDRNFALHETLRL</sequence>
<dbReference type="EMBL" id="CM017613">
    <property type="protein sequence ID" value="TYI33377.1"/>
    <property type="molecule type" value="Genomic_DNA"/>
</dbReference>
<protein>
    <submittedName>
        <fullName evidence="2">Uncharacterized protein</fullName>
    </submittedName>
</protein>
<feature type="compositionally biased region" description="Polar residues" evidence="1">
    <location>
        <begin position="1"/>
        <end position="11"/>
    </location>
</feature>
<organism evidence="2 3">
    <name type="scientific">Gossypium tomentosum</name>
    <name type="common">Hawaiian cotton</name>
    <name type="synonym">Gossypium sandvicense</name>
    <dbReference type="NCBI Taxonomy" id="34277"/>
    <lineage>
        <taxon>Eukaryota</taxon>
        <taxon>Viridiplantae</taxon>
        <taxon>Streptophyta</taxon>
        <taxon>Embryophyta</taxon>
        <taxon>Tracheophyta</taxon>
        <taxon>Spermatophyta</taxon>
        <taxon>Magnoliopsida</taxon>
        <taxon>eudicotyledons</taxon>
        <taxon>Gunneridae</taxon>
        <taxon>Pentapetalae</taxon>
        <taxon>rosids</taxon>
        <taxon>malvids</taxon>
        <taxon>Malvales</taxon>
        <taxon>Malvaceae</taxon>
        <taxon>Malvoideae</taxon>
        <taxon>Gossypium</taxon>
    </lineage>
</organism>
<name>A0A5D2QXK6_GOSTO</name>
<accession>A0A5D2QXK6</accession>
<evidence type="ECO:0000313" key="3">
    <source>
        <dbReference type="Proteomes" id="UP000322667"/>
    </source>
</evidence>
<proteinExistence type="predicted"/>
<gene>
    <name evidence="2" type="ORF">ES332_A04G128800v1</name>
</gene>
<reference evidence="2 3" key="1">
    <citation type="submission" date="2019-07" db="EMBL/GenBank/DDBJ databases">
        <title>WGS assembly of Gossypium tomentosum.</title>
        <authorList>
            <person name="Chen Z.J."/>
            <person name="Sreedasyam A."/>
            <person name="Ando A."/>
            <person name="Song Q."/>
            <person name="De L."/>
            <person name="Hulse-Kemp A."/>
            <person name="Ding M."/>
            <person name="Ye W."/>
            <person name="Kirkbride R."/>
            <person name="Jenkins J."/>
            <person name="Plott C."/>
            <person name="Lovell J."/>
            <person name="Lin Y.-M."/>
            <person name="Vaughn R."/>
            <person name="Liu B."/>
            <person name="Li W."/>
            <person name="Simpson S."/>
            <person name="Scheffler B."/>
            <person name="Saski C."/>
            <person name="Grover C."/>
            <person name="Hu G."/>
            <person name="Conover J."/>
            <person name="Carlson J."/>
            <person name="Shu S."/>
            <person name="Boston L."/>
            <person name="Williams M."/>
            <person name="Peterson D."/>
            <person name="Mcgee K."/>
            <person name="Jones D."/>
            <person name="Wendel J."/>
            <person name="Stelly D."/>
            <person name="Grimwood J."/>
            <person name="Schmutz J."/>
        </authorList>
    </citation>
    <scope>NUCLEOTIDE SEQUENCE [LARGE SCALE GENOMIC DNA]</scope>
    <source>
        <strain evidence="2">7179.01</strain>
    </source>
</reference>
<keyword evidence="3" id="KW-1185">Reference proteome</keyword>
<evidence type="ECO:0000256" key="1">
    <source>
        <dbReference type="SAM" id="MobiDB-lite"/>
    </source>
</evidence>
<dbReference type="Proteomes" id="UP000322667">
    <property type="component" value="Chromosome A04"/>
</dbReference>